<evidence type="ECO:0000313" key="2">
    <source>
        <dbReference type="EMBL" id="SNC63280.1"/>
    </source>
</evidence>
<dbReference type="EMBL" id="FYEZ01000001">
    <property type="protein sequence ID" value="SNC63280.1"/>
    <property type="molecule type" value="Genomic_DNA"/>
</dbReference>
<dbReference type="RefSeq" id="WP_088817800.1">
    <property type="nucleotide sequence ID" value="NZ_FYEZ01000001.1"/>
</dbReference>
<dbReference type="Pfam" id="PF05787">
    <property type="entry name" value="PhoX"/>
    <property type="match status" value="2"/>
</dbReference>
<evidence type="ECO:0008006" key="4">
    <source>
        <dbReference type="Google" id="ProtNLM"/>
    </source>
</evidence>
<proteinExistence type="predicted"/>
<sequence>MTTPSTPSSVGRRTVLGGAAAGAALTPLAALGARAQGNGGGHQMRKRPHGPDYGPLHPVKDETTGLELISLPRGFEYISYGWTGSIMDDGRPTPGAHDGMAAFRQGDQVRLVRNHELRSGDGAYHPTHYDPTGPGGTTTIVFDPDAGKFVESYASLAGTAVNCAGGPTPWGTWLSCEETFYTSETGQRHGYVFEVPTHGVSSAEPLTQMGRFVHEAVAVDPSTGIVYLTEDATPSGFYRFLPNRPGDLDAGGELQMLRIERGEGSYVTYTDGTGERYQTSWVTIDEPDPADDGVRTVQQGIAKGGAQFARLEGAWWGNDVVNIVSTSGGPDENGQVFTYDPRTGELVILFASPDETVLDNPDNICVSPRGGIVLCEDGGGDSYLHGLTTDGEIFPFARNEVVIPRSGMAGSTVEAGDYRTSEWCGSTFEPKNGNWLFVNIQTPGITLAITGPWRKGSL</sequence>
<protein>
    <recommendedName>
        <fullName evidence="4">DUF839 domain-containing protein</fullName>
    </recommendedName>
</protein>
<accession>A0A212TBP4</accession>
<dbReference type="SUPFAM" id="SSF63829">
    <property type="entry name" value="Calcium-dependent phosphotriesterase"/>
    <property type="match status" value="1"/>
</dbReference>
<dbReference type="InterPro" id="IPR008557">
    <property type="entry name" value="PhoX"/>
</dbReference>
<gene>
    <name evidence="2" type="ORF">SAMN05445756_0874</name>
</gene>
<reference evidence="2 3" key="1">
    <citation type="submission" date="2017-06" db="EMBL/GenBank/DDBJ databases">
        <authorList>
            <person name="Kim H.J."/>
            <person name="Triplett B.A."/>
        </authorList>
    </citation>
    <scope>NUCLEOTIDE SEQUENCE [LARGE SCALE GENOMIC DNA]</scope>
    <source>
        <strain evidence="2 3">DSM 22179</strain>
    </source>
</reference>
<dbReference type="Proteomes" id="UP000198122">
    <property type="component" value="Unassembled WGS sequence"/>
</dbReference>
<feature type="region of interest" description="Disordered" evidence="1">
    <location>
        <begin position="33"/>
        <end position="60"/>
    </location>
</feature>
<dbReference type="PROSITE" id="PS51318">
    <property type="entry name" value="TAT"/>
    <property type="match status" value="1"/>
</dbReference>
<dbReference type="AlphaFoldDB" id="A0A212TBP4"/>
<keyword evidence="3" id="KW-1185">Reference proteome</keyword>
<dbReference type="OrthoDB" id="5169219at2"/>
<evidence type="ECO:0000256" key="1">
    <source>
        <dbReference type="SAM" id="MobiDB-lite"/>
    </source>
</evidence>
<dbReference type="PANTHER" id="PTHR35399">
    <property type="entry name" value="SLR8030 PROTEIN"/>
    <property type="match status" value="1"/>
</dbReference>
<dbReference type="InterPro" id="IPR006311">
    <property type="entry name" value="TAT_signal"/>
</dbReference>
<dbReference type="PANTHER" id="PTHR35399:SF4">
    <property type="entry name" value="MEMBRANE PROTEIN"/>
    <property type="match status" value="1"/>
</dbReference>
<name>A0A212TBP4_9MICO</name>
<organism evidence="2 3">
    <name type="scientific">Kytococcus aerolatus</name>
    <dbReference type="NCBI Taxonomy" id="592308"/>
    <lineage>
        <taxon>Bacteria</taxon>
        <taxon>Bacillati</taxon>
        <taxon>Actinomycetota</taxon>
        <taxon>Actinomycetes</taxon>
        <taxon>Micrococcales</taxon>
        <taxon>Kytococcaceae</taxon>
        <taxon>Kytococcus</taxon>
    </lineage>
</organism>
<evidence type="ECO:0000313" key="3">
    <source>
        <dbReference type="Proteomes" id="UP000198122"/>
    </source>
</evidence>